<comment type="caution">
    <text evidence="3">The sequence shown here is derived from an EMBL/GenBank/DDBJ whole genome shotgun (WGS) entry which is preliminary data.</text>
</comment>
<dbReference type="RefSeq" id="WP_123182133.1">
    <property type="nucleotide sequence ID" value="NZ_RHGB01000007.1"/>
</dbReference>
<evidence type="ECO:0000256" key="1">
    <source>
        <dbReference type="ARBA" id="ARBA00022801"/>
    </source>
</evidence>
<dbReference type="GO" id="GO:0016787">
    <property type="term" value="F:hydrolase activity"/>
    <property type="evidence" value="ECO:0007669"/>
    <property type="project" value="UniProtKB-KW"/>
</dbReference>
<reference evidence="3 4" key="1">
    <citation type="submission" date="2018-10" db="EMBL/GenBank/DDBJ databases">
        <title>Draft genome sequence of Zhongshania sp. DSW25-10.</title>
        <authorList>
            <person name="Oh J."/>
        </authorList>
    </citation>
    <scope>NUCLEOTIDE SEQUENCE [LARGE SCALE GENOMIC DNA]</scope>
    <source>
        <strain evidence="3 4">DSW25-10</strain>
    </source>
</reference>
<accession>A0ABX9W343</accession>
<dbReference type="InterPro" id="IPR013094">
    <property type="entry name" value="AB_hydrolase_3"/>
</dbReference>
<dbReference type="Pfam" id="PF07859">
    <property type="entry name" value="Abhydrolase_3"/>
    <property type="match status" value="1"/>
</dbReference>
<dbReference type="PANTHER" id="PTHR48081">
    <property type="entry name" value="AB HYDROLASE SUPERFAMILY PROTEIN C4A8.06C"/>
    <property type="match status" value="1"/>
</dbReference>
<organism evidence="3 4">
    <name type="scientific">Zhongshania marina</name>
    <dbReference type="NCBI Taxonomy" id="2304603"/>
    <lineage>
        <taxon>Bacteria</taxon>
        <taxon>Pseudomonadati</taxon>
        <taxon>Pseudomonadota</taxon>
        <taxon>Gammaproteobacteria</taxon>
        <taxon>Cellvibrionales</taxon>
        <taxon>Spongiibacteraceae</taxon>
        <taxon>Zhongshania</taxon>
    </lineage>
</organism>
<dbReference type="InterPro" id="IPR029058">
    <property type="entry name" value="AB_hydrolase_fold"/>
</dbReference>
<keyword evidence="1 3" id="KW-0378">Hydrolase</keyword>
<sequence>MMKQSFRSRILNFFLKLLRRPIWNLGQLKALRARFAKLDARAIGKADLLCRISQIDLSHCQADILQPLEFSDDLIGAKHILFFHGGAYCLRSPNTYRAMLAGICSNLGAIGVLPDYRLAPEHPHPAAIDDCFESYKSLIEKGVPAHHIALLGDSAGGGLVLSILDKIRAAALPMPSSASLFSPAGDWTLSGRSLFENEGRDPMFRLSSFLFFRSLYLAGYKASDPAVSPLLAPFDGYPPMYFTASSTELLRDVAVEGAEKARAAGVPVELDIWPGQCHDMQIISFLPESKIALNKLCEFIAKHW</sequence>
<name>A0ABX9W343_9GAMM</name>
<dbReference type="EMBL" id="RHGB01000007">
    <property type="protein sequence ID" value="RNL64614.1"/>
    <property type="molecule type" value="Genomic_DNA"/>
</dbReference>
<feature type="domain" description="Alpha/beta hydrolase fold-3" evidence="2">
    <location>
        <begin position="80"/>
        <end position="280"/>
    </location>
</feature>
<dbReference type="PANTHER" id="PTHR48081:SF8">
    <property type="entry name" value="ALPHA_BETA HYDROLASE FOLD-3 DOMAIN-CONTAINING PROTEIN-RELATED"/>
    <property type="match status" value="1"/>
</dbReference>
<gene>
    <name evidence="3" type="ORF">D0911_07545</name>
</gene>
<dbReference type="Gene3D" id="3.40.50.1820">
    <property type="entry name" value="alpha/beta hydrolase"/>
    <property type="match status" value="1"/>
</dbReference>
<dbReference type="Proteomes" id="UP000274695">
    <property type="component" value="Unassembled WGS sequence"/>
</dbReference>
<proteinExistence type="predicted"/>
<evidence type="ECO:0000313" key="3">
    <source>
        <dbReference type="EMBL" id="RNL64614.1"/>
    </source>
</evidence>
<protein>
    <submittedName>
        <fullName evidence="3">Alpha/beta hydrolase</fullName>
    </submittedName>
</protein>
<evidence type="ECO:0000259" key="2">
    <source>
        <dbReference type="Pfam" id="PF07859"/>
    </source>
</evidence>
<dbReference type="InterPro" id="IPR050300">
    <property type="entry name" value="GDXG_lipolytic_enzyme"/>
</dbReference>
<keyword evidence="4" id="KW-1185">Reference proteome</keyword>
<evidence type="ECO:0000313" key="4">
    <source>
        <dbReference type="Proteomes" id="UP000274695"/>
    </source>
</evidence>
<dbReference type="SUPFAM" id="SSF53474">
    <property type="entry name" value="alpha/beta-Hydrolases"/>
    <property type="match status" value="1"/>
</dbReference>